<feature type="transmembrane region" description="Helical" evidence="5">
    <location>
        <begin position="293"/>
        <end position="311"/>
    </location>
</feature>
<dbReference type="PROSITE" id="PS50850">
    <property type="entry name" value="MFS"/>
    <property type="match status" value="1"/>
</dbReference>
<feature type="transmembrane region" description="Helical" evidence="5">
    <location>
        <begin position="115"/>
        <end position="143"/>
    </location>
</feature>
<feature type="transmembrane region" description="Helical" evidence="5">
    <location>
        <begin position="317"/>
        <end position="336"/>
    </location>
</feature>
<dbReference type="InterPro" id="IPR011701">
    <property type="entry name" value="MFS"/>
</dbReference>
<keyword evidence="3 5" id="KW-1133">Transmembrane helix</keyword>
<dbReference type="InterPro" id="IPR020846">
    <property type="entry name" value="MFS_dom"/>
</dbReference>
<proteinExistence type="predicted"/>
<evidence type="ECO:0000313" key="7">
    <source>
        <dbReference type="EMBL" id="MFC4533037.1"/>
    </source>
</evidence>
<protein>
    <submittedName>
        <fullName evidence="7">MFS transporter</fullName>
    </submittedName>
</protein>
<dbReference type="InterPro" id="IPR036259">
    <property type="entry name" value="MFS_trans_sf"/>
</dbReference>
<dbReference type="PANTHER" id="PTHR23514:SF13">
    <property type="entry name" value="INNER MEMBRANE PROTEIN YBJJ"/>
    <property type="match status" value="1"/>
</dbReference>
<evidence type="ECO:0000256" key="3">
    <source>
        <dbReference type="ARBA" id="ARBA00022989"/>
    </source>
</evidence>
<reference evidence="8" key="1">
    <citation type="journal article" date="2019" name="Int. J. Syst. Evol. Microbiol.">
        <title>The Global Catalogue of Microorganisms (GCM) 10K type strain sequencing project: providing services to taxonomists for standard genome sequencing and annotation.</title>
        <authorList>
            <consortium name="The Broad Institute Genomics Platform"/>
            <consortium name="The Broad Institute Genome Sequencing Center for Infectious Disease"/>
            <person name="Wu L."/>
            <person name="Ma J."/>
        </authorList>
    </citation>
    <scope>NUCLEOTIDE SEQUENCE [LARGE SCALE GENOMIC DNA]</scope>
    <source>
        <strain evidence="8">CGMCC 4.7132</strain>
    </source>
</reference>
<keyword evidence="4 5" id="KW-0472">Membrane</keyword>
<feature type="transmembrane region" description="Helical" evidence="5">
    <location>
        <begin position="60"/>
        <end position="80"/>
    </location>
</feature>
<dbReference type="EMBL" id="JBHSFP010000013">
    <property type="protein sequence ID" value="MFC4533037.1"/>
    <property type="molecule type" value="Genomic_DNA"/>
</dbReference>
<dbReference type="Gene3D" id="1.20.1250.20">
    <property type="entry name" value="MFS general substrate transporter like domains"/>
    <property type="match status" value="2"/>
</dbReference>
<feature type="transmembrane region" description="Helical" evidence="5">
    <location>
        <begin position="378"/>
        <end position="396"/>
    </location>
</feature>
<feature type="transmembrane region" description="Helical" evidence="5">
    <location>
        <begin position="181"/>
        <end position="202"/>
    </location>
</feature>
<sequence>MSVIKNLRQGADVPDRDLPAAALVRLRVAVTLFFALGGFLFAGWAVRIPALKQQVDASPGSLGLALLCLTGSAVLTMAVTGRLCERFGSRQITIVTAVLLSVAIVPPALTHSAVGLGLTLVLFGVAFGGIDVAVNSVAVDLIAALRRPVMPSFHAANSFGSLGGAALGGLLAAHLSPAQHMLLLVPAGLAASAIGGRMLMAHPLTGADAAAGHASGPAPRRRVWGTVVFFGLIGLCAAYCQGALDNWIPLHIREDLGSGETVAATGYAVIQLIMGVMRLSGITLVERLGATRVTVFGGMIACAGTLVAALAPSVPVVFAGLVATGVGLANIFPIAMAQAGAAGGPGGIAMAATLGYCGILAAPPSIGLLADVIGLSRALTLIALSAAAAAAIAYAIRPRAEQLPVRT</sequence>
<dbReference type="Pfam" id="PF07690">
    <property type="entry name" value="MFS_1"/>
    <property type="match status" value="1"/>
</dbReference>
<keyword evidence="8" id="KW-1185">Reference proteome</keyword>
<accession>A0ABV9CK15</accession>
<evidence type="ECO:0000313" key="8">
    <source>
        <dbReference type="Proteomes" id="UP001596004"/>
    </source>
</evidence>
<comment type="subcellular location">
    <subcellularLocation>
        <location evidence="1">Cell membrane</location>
        <topology evidence="1">Multi-pass membrane protein</topology>
    </subcellularLocation>
</comment>
<keyword evidence="2 5" id="KW-0812">Transmembrane</keyword>
<evidence type="ECO:0000256" key="5">
    <source>
        <dbReference type="SAM" id="Phobius"/>
    </source>
</evidence>
<organism evidence="7 8">
    <name type="scientific">Sphaerisporangium dianthi</name>
    <dbReference type="NCBI Taxonomy" id="1436120"/>
    <lineage>
        <taxon>Bacteria</taxon>
        <taxon>Bacillati</taxon>
        <taxon>Actinomycetota</taxon>
        <taxon>Actinomycetes</taxon>
        <taxon>Streptosporangiales</taxon>
        <taxon>Streptosporangiaceae</taxon>
        <taxon>Sphaerisporangium</taxon>
    </lineage>
</organism>
<dbReference type="InterPro" id="IPR051788">
    <property type="entry name" value="MFS_Transporter"/>
</dbReference>
<feature type="transmembrane region" description="Helical" evidence="5">
    <location>
        <begin position="155"/>
        <end position="175"/>
    </location>
</feature>
<evidence type="ECO:0000256" key="2">
    <source>
        <dbReference type="ARBA" id="ARBA00022692"/>
    </source>
</evidence>
<gene>
    <name evidence="7" type="ORF">ACFO60_19845</name>
</gene>
<feature type="transmembrane region" description="Helical" evidence="5">
    <location>
        <begin position="92"/>
        <end position="109"/>
    </location>
</feature>
<evidence type="ECO:0000256" key="4">
    <source>
        <dbReference type="ARBA" id="ARBA00023136"/>
    </source>
</evidence>
<comment type="caution">
    <text evidence="7">The sequence shown here is derived from an EMBL/GenBank/DDBJ whole genome shotgun (WGS) entry which is preliminary data.</text>
</comment>
<feature type="transmembrane region" description="Helical" evidence="5">
    <location>
        <begin position="223"/>
        <end position="244"/>
    </location>
</feature>
<dbReference type="RefSeq" id="WP_380842034.1">
    <property type="nucleotide sequence ID" value="NZ_JBHSFP010000013.1"/>
</dbReference>
<evidence type="ECO:0000256" key="1">
    <source>
        <dbReference type="ARBA" id="ARBA00004651"/>
    </source>
</evidence>
<dbReference type="Proteomes" id="UP001596004">
    <property type="component" value="Unassembled WGS sequence"/>
</dbReference>
<dbReference type="SUPFAM" id="SSF103473">
    <property type="entry name" value="MFS general substrate transporter"/>
    <property type="match status" value="1"/>
</dbReference>
<name>A0ABV9CK15_9ACTN</name>
<feature type="transmembrane region" description="Helical" evidence="5">
    <location>
        <begin position="348"/>
        <end position="366"/>
    </location>
</feature>
<feature type="transmembrane region" description="Helical" evidence="5">
    <location>
        <begin position="264"/>
        <end position="281"/>
    </location>
</feature>
<dbReference type="PANTHER" id="PTHR23514">
    <property type="entry name" value="BYPASS OF STOP CODON PROTEIN 6"/>
    <property type="match status" value="1"/>
</dbReference>
<evidence type="ECO:0000259" key="6">
    <source>
        <dbReference type="PROSITE" id="PS50850"/>
    </source>
</evidence>
<feature type="transmembrane region" description="Helical" evidence="5">
    <location>
        <begin position="26"/>
        <end position="48"/>
    </location>
</feature>
<dbReference type="CDD" id="cd17393">
    <property type="entry name" value="MFS_MosC_like"/>
    <property type="match status" value="1"/>
</dbReference>
<feature type="domain" description="Major facilitator superfamily (MFS) profile" evidence="6">
    <location>
        <begin position="23"/>
        <end position="401"/>
    </location>
</feature>